<dbReference type="SMART" id="SM01057">
    <property type="entry name" value="Carb_anhydrase"/>
    <property type="match status" value="1"/>
</dbReference>
<accession>A0A2A3E616</accession>
<proteinExistence type="inferred from homology"/>
<dbReference type="PANTHER" id="PTHR18952:SF227">
    <property type="entry name" value="CARBONIC ANHYDRASE 13-RELATED"/>
    <property type="match status" value="1"/>
</dbReference>
<comment type="similarity">
    <text evidence="1">Belongs to the alpha-carbonic anhydrase family.</text>
</comment>
<evidence type="ECO:0000313" key="4">
    <source>
        <dbReference type="Proteomes" id="UP000242457"/>
    </source>
</evidence>
<dbReference type="EMBL" id="KZ288383">
    <property type="protein sequence ID" value="PBC26501.1"/>
    <property type="molecule type" value="Genomic_DNA"/>
</dbReference>
<dbReference type="PROSITE" id="PS51144">
    <property type="entry name" value="ALPHA_CA_2"/>
    <property type="match status" value="1"/>
</dbReference>
<dbReference type="InterPro" id="IPR001148">
    <property type="entry name" value="CA_dom"/>
</dbReference>
<keyword evidence="4" id="KW-1185">Reference proteome</keyword>
<dbReference type="CDD" id="cd00326">
    <property type="entry name" value="alpha_CA"/>
    <property type="match status" value="1"/>
</dbReference>
<dbReference type="PANTHER" id="PTHR18952">
    <property type="entry name" value="CARBONIC ANHYDRASE"/>
    <property type="match status" value="1"/>
</dbReference>
<dbReference type="Gene3D" id="3.10.200.10">
    <property type="entry name" value="Alpha carbonic anhydrase"/>
    <property type="match status" value="1"/>
</dbReference>
<name>A0A2A3E616_APICC</name>
<organism evidence="3 4">
    <name type="scientific">Apis cerana cerana</name>
    <name type="common">Oriental honeybee</name>
    <dbReference type="NCBI Taxonomy" id="94128"/>
    <lineage>
        <taxon>Eukaryota</taxon>
        <taxon>Metazoa</taxon>
        <taxon>Ecdysozoa</taxon>
        <taxon>Arthropoda</taxon>
        <taxon>Hexapoda</taxon>
        <taxon>Insecta</taxon>
        <taxon>Pterygota</taxon>
        <taxon>Neoptera</taxon>
        <taxon>Endopterygota</taxon>
        <taxon>Hymenoptera</taxon>
        <taxon>Apocrita</taxon>
        <taxon>Aculeata</taxon>
        <taxon>Apoidea</taxon>
        <taxon>Anthophila</taxon>
        <taxon>Apidae</taxon>
        <taxon>Apis</taxon>
    </lineage>
</organism>
<dbReference type="STRING" id="94128.A0A2A3E616"/>
<dbReference type="Pfam" id="PF00194">
    <property type="entry name" value="Carb_anhydrase"/>
    <property type="match status" value="1"/>
</dbReference>
<evidence type="ECO:0000313" key="3">
    <source>
        <dbReference type="EMBL" id="PBC26501.1"/>
    </source>
</evidence>
<evidence type="ECO:0000256" key="1">
    <source>
        <dbReference type="ARBA" id="ARBA00010718"/>
    </source>
</evidence>
<evidence type="ECO:0000259" key="2">
    <source>
        <dbReference type="PROSITE" id="PS51144"/>
    </source>
</evidence>
<dbReference type="SUPFAM" id="SSF51069">
    <property type="entry name" value="Carbonic anhydrase"/>
    <property type="match status" value="1"/>
</dbReference>
<sequence>MQGEELKGEVVTCGPDVSHFCLTVVVPMAAHDKGGEFYLDQVPFVDIDRGLAPFSAPRIAFNNELLLLTEVLDWTQLFPWAEECNFPRYTFGYADRNGPHMWKLLYPDSNGGNQSPINVTTQLAVVVQPSEPLRWSGYDKGPLSMTITNNENNVVLNTMWSNTTRPYIQGGCLTNVYDLCSMVFHWGHSNEEGSEHTFDYVRFPMELQVWHIKRGFNSLLDAITAKENDGILIVSFFFQITNADNPYLDHIVTNLWRIVQPGTKVHIPPFPLLWIFPTFERDYYTYNGSFTQPPCSEIVTWILQPEPIAISSSQQ</sequence>
<dbReference type="OrthoDB" id="429145at2759"/>
<protein>
    <submittedName>
        <fullName evidence="3">Carbonic anhydrase</fullName>
    </submittedName>
</protein>
<dbReference type="InterPro" id="IPR023561">
    <property type="entry name" value="Carbonic_anhydrase_a-class"/>
</dbReference>
<dbReference type="GO" id="GO:0005737">
    <property type="term" value="C:cytoplasm"/>
    <property type="evidence" value="ECO:0007669"/>
    <property type="project" value="TreeGrafter"/>
</dbReference>
<gene>
    <name evidence="3" type="ORF">APICC_07132</name>
</gene>
<reference evidence="3 4" key="1">
    <citation type="submission" date="2014-07" db="EMBL/GenBank/DDBJ databases">
        <title>Genomic and transcriptomic analysis on Apis cerana provide comprehensive insights into honey bee biology.</title>
        <authorList>
            <person name="Diao Q."/>
            <person name="Sun L."/>
            <person name="Zheng H."/>
            <person name="Zheng H."/>
            <person name="Xu S."/>
            <person name="Wang S."/>
            <person name="Zeng Z."/>
            <person name="Hu F."/>
            <person name="Su S."/>
            <person name="Wu J."/>
        </authorList>
    </citation>
    <scope>NUCLEOTIDE SEQUENCE [LARGE SCALE GENOMIC DNA]</scope>
    <source>
        <tissue evidence="3">Pupae without intestine</tissue>
    </source>
</reference>
<dbReference type="GO" id="GO:0004089">
    <property type="term" value="F:carbonate dehydratase activity"/>
    <property type="evidence" value="ECO:0007669"/>
    <property type="project" value="InterPro"/>
</dbReference>
<dbReference type="InterPro" id="IPR036398">
    <property type="entry name" value="CA_dom_sf"/>
</dbReference>
<dbReference type="GO" id="GO:0008270">
    <property type="term" value="F:zinc ion binding"/>
    <property type="evidence" value="ECO:0007669"/>
    <property type="project" value="InterPro"/>
</dbReference>
<dbReference type="Proteomes" id="UP000242457">
    <property type="component" value="Unassembled WGS sequence"/>
</dbReference>
<dbReference type="AlphaFoldDB" id="A0A2A3E616"/>
<feature type="domain" description="Alpha-carbonic anhydrase" evidence="2">
    <location>
        <begin position="89"/>
        <end position="315"/>
    </location>
</feature>